<comment type="caution">
    <text evidence="2">The sequence shown here is derived from an EMBL/GenBank/DDBJ whole genome shotgun (WGS) entry which is preliminary data.</text>
</comment>
<dbReference type="InterPro" id="IPR007712">
    <property type="entry name" value="RelE/ParE_toxin"/>
</dbReference>
<reference evidence="2 3" key="1">
    <citation type="submission" date="2018-11" db="EMBL/GenBank/DDBJ databases">
        <title>Draft genome sequence of Ferruginibacter sp. BO-59.</title>
        <authorList>
            <person name="Im W.T."/>
        </authorList>
    </citation>
    <scope>NUCLEOTIDE SEQUENCE [LARGE SCALE GENOMIC DNA]</scope>
    <source>
        <strain evidence="2 3">BO-59</strain>
    </source>
</reference>
<dbReference type="Gene3D" id="3.30.2310.20">
    <property type="entry name" value="RelE-like"/>
    <property type="match status" value="1"/>
</dbReference>
<dbReference type="RefSeq" id="WP_123119661.1">
    <property type="nucleotide sequence ID" value="NZ_RJJR01000002.1"/>
</dbReference>
<evidence type="ECO:0000256" key="1">
    <source>
        <dbReference type="ARBA" id="ARBA00022649"/>
    </source>
</evidence>
<accession>A0A3M9NP31</accession>
<keyword evidence="3" id="KW-1185">Reference proteome</keyword>
<sequence length="99" mass="12073">MIKRKVTWTKAAITQFDKIIDYIRQDSDQNADKIKEKILVRINHLSDDRIVHRKDPYKKNNDGNYLYFETMKYRIVYYKSAKEVFIIRINHTSREPKSY</sequence>
<evidence type="ECO:0000313" key="3">
    <source>
        <dbReference type="Proteomes" id="UP000267223"/>
    </source>
</evidence>
<dbReference type="InterPro" id="IPR035093">
    <property type="entry name" value="RelE/ParE_toxin_dom_sf"/>
</dbReference>
<evidence type="ECO:0000313" key="2">
    <source>
        <dbReference type="EMBL" id="RNI39097.1"/>
    </source>
</evidence>
<gene>
    <name evidence="2" type="ORF">EFY79_05480</name>
</gene>
<organism evidence="2 3">
    <name type="scientific">Hanamia caeni</name>
    <dbReference type="NCBI Taxonomy" id="2294116"/>
    <lineage>
        <taxon>Bacteria</taxon>
        <taxon>Pseudomonadati</taxon>
        <taxon>Bacteroidota</taxon>
        <taxon>Chitinophagia</taxon>
        <taxon>Chitinophagales</taxon>
        <taxon>Chitinophagaceae</taxon>
        <taxon>Hanamia</taxon>
    </lineage>
</organism>
<dbReference type="EMBL" id="RJJR01000002">
    <property type="protein sequence ID" value="RNI39097.1"/>
    <property type="molecule type" value="Genomic_DNA"/>
</dbReference>
<name>A0A3M9NP31_9BACT</name>
<proteinExistence type="predicted"/>
<dbReference type="AlphaFoldDB" id="A0A3M9NP31"/>
<dbReference type="Pfam" id="PF05016">
    <property type="entry name" value="ParE_toxin"/>
    <property type="match status" value="1"/>
</dbReference>
<dbReference type="OrthoDB" id="962256at2"/>
<protein>
    <submittedName>
        <fullName evidence="2">Type II toxin-antitoxin system RelE/ParE family toxin</fullName>
    </submittedName>
</protein>
<keyword evidence="1" id="KW-1277">Toxin-antitoxin system</keyword>
<dbReference type="Proteomes" id="UP000267223">
    <property type="component" value="Unassembled WGS sequence"/>
</dbReference>